<feature type="domain" description="Beta-lactamase-related" evidence="1">
    <location>
        <begin position="129"/>
        <end position="404"/>
    </location>
</feature>
<dbReference type="InterPro" id="IPR001466">
    <property type="entry name" value="Beta-lactam-related"/>
</dbReference>
<dbReference type="PANTHER" id="PTHR43283:SF14">
    <property type="entry name" value="BLL8153 PROTEIN"/>
    <property type="match status" value="1"/>
</dbReference>
<evidence type="ECO:0000313" key="3">
    <source>
        <dbReference type="Proteomes" id="UP000184693"/>
    </source>
</evidence>
<gene>
    <name evidence="2" type="ORF">SAMN05444168_3321</name>
</gene>
<reference evidence="2 3" key="1">
    <citation type="submission" date="2016-11" db="EMBL/GenBank/DDBJ databases">
        <authorList>
            <person name="Jaros S."/>
            <person name="Januszkiewicz K."/>
            <person name="Wedrychowicz H."/>
        </authorList>
    </citation>
    <scope>NUCLEOTIDE SEQUENCE [LARGE SCALE GENOMIC DNA]</scope>
    <source>
        <strain evidence="2 3">GAS86</strain>
    </source>
</reference>
<dbReference type="Pfam" id="PF00144">
    <property type="entry name" value="Beta-lactamase"/>
    <property type="match status" value="1"/>
</dbReference>
<dbReference type="SUPFAM" id="SSF56601">
    <property type="entry name" value="beta-lactamase/transpeptidase-like"/>
    <property type="match status" value="1"/>
</dbReference>
<proteinExistence type="predicted"/>
<dbReference type="EMBL" id="FSRM01000001">
    <property type="protein sequence ID" value="SIO19584.1"/>
    <property type="molecule type" value="Genomic_DNA"/>
</dbReference>
<dbReference type="InterPro" id="IPR050789">
    <property type="entry name" value="Diverse_Enzym_Activities"/>
</dbReference>
<evidence type="ECO:0000313" key="2">
    <source>
        <dbReference type="EMBL" id="SIO19584.1"/>
    </source>
</evidence>
<dbReference type="InterPro" id="IPR012338">
    <property type="entry name" value="Beta-lactam/transpept-like"/>
</dbReference>
<dbReference type="OrthoDB" id="8582986at2"/>
<sequence>MTLVIFCLNVATVKRERDWTMLQGVKVTIGCILALSCAVAQSDAVFSDTGYAADAYGAADHYPVPAPRQARTQRQFVGYYSHFDEVHPADPIARAGAPSTLKTSAHELTLNYPYGGQYRNVNDYLDRNPVTGLLIARDDTILYEHYRYARTDADRFMSQSMAKTIVGMLIGIAISEGAIHSIDDLADAYVPELANNAYGQTSIRDLLHMSSGVHFFEDSNPGDDRDKLGHDLLSTHGVGAIEAVKRFDKRERAPGTHFSYASIETEVLGLVLSHATHMSVAQYASERIWKKMGMESDASWGRDPTGQDITYCCVSATLRDWARLGLMLAHDGAWNGKQIVPRDWLLQATTVESSSSFLAPGIANPIFGYGYQVWILPGERRMFALQGMDGQRIIVDPRSKLVLVQTAVWTSDHDPGMREIYALWYSLVAQYG</sequence>
<name>A0A1N6HIA2_9BURK</name>
<dbReference type="AlphaFoldDB" id="A0A1N6HIA2"/>
<dbReference type="Gene3D" id="3.40.710.10">
    <property type="entry name" value="DD-peptidase/beta-lactamase superfamily"/>
    <property type="match status" value="1"/>
</dbReference>
<dbReference type="PANTHER" id="PTHR43283">
    <property type="entry name" value="BETA-LACTAMASE-RELATED"/>
    <property type="match status" value="1"/>
</dbReference>
<organism evidence="2 3">
    <name type="scientific">Paraburkholderia phenazinium</name>
    <dbReference type="NCBI Taxonomy" id="60549"/>
    <lineage>
        <taxon>Bacteria</taxon>
        <taxon>Pseudomonadati</taxon>
        <taxon>Pseudomonadota</taxon>
        <taxon>Betaproteobacteria</taxon>
        <taxon>Burkholderiales</taxon>
        <taxon>Burkholderiaceae</taxon>
        <taxon>Paraburkholderia</taxon>
    </lineage>
</organism>
<dbReference type="Proteomes" id="UP000184693">
    <property type="component" value="Unassembled WGS sequence"/>
</dbReference>
<protein>
    <submittedName>
        <fullName evidence="2">CubicO group peptidase, beta-lactamase class C family</fullName>
    </submittedName>
</protein>
<evidence type="ECO:0000259" key="1">
    <source>
        <dbReference type="Pfam" id="PF00144"/>
    </source>
</evidence>
<accession>A0A1N6HIA2</accession>